<keyword evidence="3" id="KW-1185">Reference proteome</keyword>
<dbReference type="RefSeq" id="WP_230575768.1">
    <property type="nucleotide sequence ID" value="NZ_CAKJTI010000016.1"/>
</dbReference>
<protein>
    <recommendedName>
        <fullName evidence="1">ATPase dynein-related AAA domain-containing protein</fullName>
    </recommendedName>
</protein>
<comment type="caution">
    <text evidence="2">The sequence shown here is derived from an EMBL/GenBank/DDBJ whole genome shotgun (WGS) entry which is preliminary data.</text>
</comment>
<feature type="domain" description="ATPase dynein-related AAA" evidence="1">
    <location>
        <begin position="280"/>
        <end position="431"/>
    </location>
</feature>
<dbReference type="Gene3D" id="3.40.50.300">
    <property type="entry name" value="P-loop containing nucleotide triphosphate hydrolases"/>
    <property type="match status" value="1"/>
</dbReference>
<organism evidence="2 3">
    <name type="scientific">Bacillus rhizoplanae</name>
    <dbReference type="NCBI Taxonomy" id="2880966"/>
    <lineage>
        <taxon>Bacteria</taxon>
        <taxon>Bacillati</taxon>
        <taxon>Bacillota</taxon>
        <taxon>Bacilli</taxon>
        <taxon>Bacillales</taxon>
        <taxon>Bacillaceae</taxon>
        <taxon>Bacillus</taxon>
    </lineage>
</organism>
<name>A0ABM8YDH8_9BACI</name>
<dbReference type="InterPro" id="IPR011704">
    <property type="entry name" value="ATPase_dyneun-rel_AAA"/>
</dbReference>
<evidence type="ECO:0000259" key="1">
    <source>
        <dbReference type="Pfam" id="PF07728"/>
    </source>
</evidence>
<dbReference type="EMBL" id="CAKJTI010000016">
    <property type="protein sequence ID" value="CAG9613716.1"/>
    <property type="molecule type" value="Genomic_DNA"/>
</dbReference>
<evidence type="ECO:0000313" key="2">
    <source>
        <dbReference type="EMBL" id="CAG9613716.1"/>
    </source>
</evidence>
<accession>A0ABM8YDH8</accession>
<evidence type="ECO:0000313" key="3">
    <source>
        <dbReference type="Proteomes" id="UP000789423"/>
    </source>
</evidence>
<dbReference type="SUPFAM" id="SSF52540">
    <property type="entry name" value="P-loop containing nucleoside triphosphate hydrolases"/>
    <property type="match status" value="1"/>
</dbReference>
<reference evidence="2 3" key="1">
    <citation type="submission" date="2021-10" db="EMBL/GenBank/DDBJ databases">
        <authorList>
            <person name="Criscuolo A."/>
        </authorList>
    </citation>
    <scope>NUCLEOTIDE SEQUENCE [LARGE SCALE GENOMIC DNA]</scope>
    <source>
        <strain evidence="3">CIP 111899</strain>
    </source>
</reference>
<dbReference type="Pfam" id="PF07728">
    <property type="entry name" value="AAA_5"/>
    <property type="match status" value="1"/>
</dbReference>
<dbReference type="InterPro" id="IPR027417">
    <property type="entry name" value="P-loop_NTPase"/>
</dbReference>
<gene>
    <name evidence="2" type="ORF">BACCIP111899_02935</name>
</gene>
<dbReference type="Proteomes" id="UP000789423">
    <property type="component" value="Unassembled WGS sequence"/>
</dbReference>
<sequence length="604" mass="70192">MKLEKALHPSFVKRLQHMRFVGKFVEEQKDKKGSFFVVCLSPIPNIIEAAFGERSYIFEGLYKNKQNEKFFASIKGGKREKQLLLFRLSYTGGALYVELIRAEEREIANSYKMIPSPKLSAPKAREAFERKLGKGYVSFLIPKFSHDFGTPELLWYEGRIYGNIFLKPSISAITYREQRGDVRYLDVDDWVQYAEMNVENSLFFVRTEVYEQLEKQVKESGKQIEIIDTGKQEKGNEWNEREHSFLQYVKQIIAEKELYIDESDIYNFHVCVKTNLLTIVGGMPGIGKSQFVQTYAEALGLTFGKNFIWIPVSPSYQEPHDVLGYLHSNGTYMESETKLVRTLLEAAENQNQLYMIVFDEMNMSYIEHWFTPFLSLLQLDRKNRILSLYAACNAKEQDIPSQIEIGDNIIFIGTVNFDETTKELSDRLLDRVNVVLLQKIPFCEMSMVEEKMLHLPFAFSVSALEFRMNWVYRKTMLDVFTDEELELLDKMHQLLFHHDTSKGISFRVASAIASYLNNIPCDEGRSLLISREEAFDLQIKQRILTKLRGTEATIGALLREDGKKEMSLVQLLQSALANRVSTFEHSLMYMKQKRRELELYGYVK</sequence>
<proteinExistence type="predicted"/>